<protein>
    <submittedName>
        <fullName evidence="3">Uncharacterized protein</fullName>
    </submittedName>
</protein>
<dbReference type="OrthoDB" id="1518325at2759"/>
<feature type="compositionally biased region" description="Polar residues" evidence="2">
    <location>
        <begin position="400"/>
        <end position="412"/>
    </location>
</feature>
<evidence type="ECO:0000313" key="4">
    <source>
        <dbReference type="Proteomes" id="UP000636800"/>
    </source>
</evidence>
<gene>
    <name evidence="3" type="ORF">HPP92_017082</name>
</gene>
<comment type="caution">
    <text evidence="3">The sequence shown here is derived from an EMBL/GenBank/DDBJ whole genome shotgun (WGS) entry which is preliminary data.</text>
</comment>
<feature type="region of interest" description="Disordered" evidence="2">
    <location>
        <begin position="400"/>
        <end position="431"/>
    </location>
</feature>
<name>A0A835QME3_VANPL</name>
<accession>A0A835QME3</accession>
<evidence type="ECO:0000313" key="3">
    <source>
        <dbReference type="EMBL" id="KAG0470382.1"/>
    </source>
</evidence>
<feature type="coiled-coil region" evidence="1">
    <location>
        <begin position="66"/>
        <end position="114"/>
    </location>
</feature>
<evidence type="ECO:0000256" key="2">
    <source>
        <dbReference type="SAM" id="MobiDB-lite"/>
    </source>
</evidence>
<sequence length="537" mass="60417">MEEESEKMAALKRAYADIILNTVKESAARVLAAERRVLSFQQYLSEAKEEAVATMLRLKAIMESKIREAEKAVLCQARKAEELELQLGEAEDTIVDLREELKRVREELKMVKDGSIQQSSEKRNGTYSPCKRCLDNDASRYTLELPRNVYDIGNNMTSSSQKTSEVECAGNVNFTSVIWRNKDSDLQRNGYKQRSHALERNATTPIGTVDESADLHSSFKNDQLTCTSEKLASPCKIDSSMFDKTAIEVKHGVKLDDIEQKPGCFKAGETGHGPGYCDNHNAKLINRASPRKQTEIYNPDNEKSCANFNEFSSQKQNEADVLKEIPSPLVPECIETSESTQGREAAAETFNGRETLVLIQCSSATSIRNERMGIEECNQRMTKWSSTEQNMVECENKMQPNQEHNMEGIQQDSGDRGEEASVPREVTELSNYSTVNPEIGAILLPTDNKDVVVGTAQTGRDKFLMYTFQRKRKRGSSPVKIETTFHDRKPTLKTISVGKRSSLPEPSKPGVITDLPRNNRRLVQVARQLISLSEKRW</sequence>
<proteinExistence type="predicted"/>
<evidence type="ECO:0000256" key="1">
    <source>
        <dbReference type="SAM" id="Coils"/>
    </source>
</evidence>
<organism evidence="3 4">
    <name type="scientific">Vanilla planifolia</name>
    <name type="common">Vanilla</name>
    <dbReference type="NCBI Taxonomy" id="51239"/>
    <lineage>
        <taxon>Eukaryota</taxon>
        <taxon>Viridiplantae</taxon>
        <taxon>Streptophyta</taxon>
        <taxon>Embryophyta</taxon>
        <taxon>Tracheophyta</taxon>
        <taxon>Spermatophyta</taxon>
        <taxon>Magnoliopsida</taxon>
        <taxon>Liliopsida</taxon>
        <taxon>Asparagales</taxon>
        <taxon>Orchidaceae</taxon>
        <taxon>Vanilloideae</taxon>
        <taxon>Vanilleae</taxon>
        <taxon>Vanilla</taxon>
    </lineage>
</organism>
<dbReference type="Proteomes" id="UP000636800">
    <property type="component" value="Unassembled WGS sequence"/>
</dbReference>
<dbReference type="PANTHER" id="PTHR34778:SF2">
    <property type="entry name" value="OS02G0580700 PROTEIN"/>
    <property type="match status" value="1"/>
</dbReference>
<dbReference type="PANTHER" id="PTHR34778">
    <property type="entry name" value="OS02G0580700 PROTEIN"/>
    <property type="match status" value="1"/>
</dbReference>
<keyword evidence="4" id="KW-1185">Reference proteome</keyword>
<feature type="compositionally biased region" description="Basic and acidic residues" evidence="2">
    <location>
        <begin position="413"/>
        <end position="427"/>
    </location>
</feature>
<dbReference type="EMBL" id="JADCNL010000008">
    <property type="protein sequence ID" value="KAG0470382.1"/>
    <property type="molecule type" value="Genomic_DNA"/>
</dbReference>
<dbReference type="AlphaFoldDB" id="A0A835QME3"/>
<keyword evidence="1" id="KW-0175">Coiled coil</keyword>
<reference evidence="3 4" key="1">
    <citation type="journal article" date="2020" name="Nat. Food">
        <title>A phased Vanilla planifolia genome enables genetic improvement of flavour and production.</title>
        <authorList>
            <person name="Hasing T."/>
            <person name="Tang H."/>
            <person name="Brym M."/>
            <person name="Khazi F."/>
            <person name="Huang T."/>
            <person name="Chambers A.H."/>
        </authorList>
    </citation>
    <scope>NUCLEOTIDE SEQUENCE [LARGE SCALE GENOMIC DNA]</scope>
    <source>
        <tissue evidence="3">Leaf</tissue>
    </source>
</reference>